<dbReference type="EMBL" id="JBGBPQ010000020">
    <property type="protein sequence ID" value="KAL1504534.1"/>
    <property type="molecule type" value="Genomic_DNA"/>
</dbReference>
<reference evidence="1 2" key="1">
    <citation type="journal article" date="2024" name="Science">
        <title>Giant polyketide synthase enzymes in the biosynthesis of giant marine polyether toxins.</title>
        <authorList>
            <person name="Fallon T.R."/>
            <person name="Shende V.V."/>
            <person name="Wierzbicki I.H."/>
            <person name="Pendleton A.L."/>
            <person name="Watervoot N.F."/>
            <person name="Auber R.P."/>
            <person name="Gonzalez D.J."/>
            <person name="Wisecaver J.H."/>
            <person name="Moore B.S."/>
        </authorList>
    </citation>
    <scope>NUCLEOTIDE SEQUENCE [LARGE SCALE GENOMIC DNA]</scope>
    <source>
        <strain evidence="1 2">12B1</strain>
    </source>
</reference>
<evidence type="ECO:0000313" key="2">
    <source>
        <dbReference type="Proteomes" id="UP001515480"/>
    </source>
</evidence>
<proteinExistence type="predicted"/>
<evidence type="ECO:0000313" key="1">
    <source>
        <dbReference type="EMBL" id="KAL1504534.1"/>
    </source>
</evidence>
<keyword evidence="2" id="KW-1185">Reference proteome</keyword>
<name>A0AB34ISU1_PRYPA</name>
<dbReference type="AlphaFoldDB" id="A0AB34ISU1"/>
<protein>
    <submittedName>
        <fullName evidence="1">Uncharacterized protein</fullName>
    </submittedName>
</protein>
<organism evidence="1 2">
    <name type="scientific">Prymnesium parvum</name>
    <name type="common">Toxic golden alga</name>
    <dbReference type="NCBI Taxonomy" id="97485"/>
    <lineage>
        <taxon>Eukaryota</taxon>
        <taxon>Haptista</taxon>
        <taxon>Haptophyta</taxon>
        <taxon>Prymnesiophyceae</taxon>
        <taxon>Prymnesiales</taxon>
        <taxon>Prymnesiaceae</taxon>
        <taxon>Prymnesium</taxon>
    </lineage>
</organism>
<comment type="caution">
    <text evidence="1">The sequence shown here is derived from an EMBL/GenBank/DDBJ whole genome shotgun (WGS) entry which is preliminary data.</text>
</comment>
<accession>A0AB34ISU1</accession>
<sequence length="268" mass="29225">MLASPLEAGGTALLSVGEARTALHPAVVRSFHTMASSLPRATTFLVLSPLAPNATAQLRALYRPAALAFLHPVPCASRCAVPCALGHDAPMQFVEMATHLRQGWRLLLQWEERVGARFEWVLKVRPDLLWLEPFPLGQLMPSLAVPRGVMTSSAQHLRLNDHVLWCARQRCAPYFEELPARYERDCAFRLPSPPQRALFDGGGAALLDVAYTIARRAGPECARLTCGSHPIHTGCVAPHLPRFAPACAAIARAWGMARPPGLPTLRTT</sequence>
<gene>
    <name evidence="1" type="ORF">AB1Y20_010936</name>
</gene>
<dbReference type="Proteomes" id="UP001515480">
    <property type="component" value="Unassembled WGS sequence"/>
</dbReference>